<keyword evidence="3" id="KW-1185">Reference proteome</keyword>
<reference evidence="2 3" key="1">
    <citation type="submission" date="2023-05" db="EMBL/GenBank/DDBJ databases">
        <title>Streptantibioticus silvisoli sp. nov., acidotolerant actinomycetes 1 from pine litter.</title>
        <authorList>
            <person name="Swiecimska M."/>
            <person name="Golinska P."/>
            <person name="Sangal V."/>
            <person name="Wachnowicz B."/>
            <person name="Goodfellow M."/>
        </authorList>
    </citation>
    <scope>NUCLEOTIDE SEQUENCE [LARGE SCALE GENOMIC DNA]</scope>
    <source>
        <strain evidence="2 3">SL54</strain>
    </source>
</reference>
<evidence type="ECO:0000313" key="3">
    <source>
        <dbReference type="Proteomes" id="UP001156398"/>
    </source>
</evidence>
<evidence type="ECO:0000313" key="2">
    <source>
        <dbReference type="EMBL" id="MDI5961262.1"/>
    </source>
</evidence>
<dbReference type="Proteomes" id="UP001156398">
    <property type="component" value="Unassembled WGS sequence"/>
</dbReference>
<gene>
    <name evidence="2" type="ORF">POF43_000730</name>
</gene>
<feature type="region of interest" description="Disordered" evidence="1">
    <location>
        <begin position="1"/>
        <end position="21"/>
    </location>
</feature>
<accession>A0ABT6VU27</accession>
<proteinExistence type="predicted"/>
<sequence>MGPTADPPAEGTDVGSGERRAVDAAITAPAPAVAVPEVNISCQSSGPMHFSPGVQVASLAQHITYDGQRGMCNDNSGERITSARPTAAPEQRCAAVSSALS</sequence>
<organism evidence="2 3">
    <name type="scientific">Streptantibioticus silvisoli</name>
    <dbReference type="NCBI Taxonomy" id="2705255"/>
    <lineage>
        <taxon>Bacteria</taxon>
        <taxon>Bacillati</taxon>
        <taxon>Actinomycetota</taxon>
        <taxon>Actinomycetes</taxon>
        <taxon>Kitasatosporales</taxon>
        <taxon>Streptomycetaceae</taxon>
        <taxon>Streptantibioticus</taxon>
    </lineage>
</organism>
<protein>
    <submittedName>
        <fullName evidence="2">Uncharacterized protein</fullName>
    </submittedName>
</protein>
<name>A0ABT6VU27_9ACTN</name>
<comment type="caution">
    <text evidence="2">The sequence shown here is derived from an EMBL/GenBank/DDBJ whole genome shotgun (WGS) entry which is preliminary data.</text>
</comment>
<dbReference type="RefSeq" id="WP_271322227.1">
    <property type="nucleotide sequence ID" value="NZ_JAAGKO020000001.1"/>
</dbReference>
<evidence type="ECO:0000256" key="1">
    <source>
        <dbReference type="SAM" id="MobiDB-lite"/>
    </source>
</evidence>
<dbReference type="EMBL" id="JAAGKO020000001">
    <property type="protein sequence ID" value="MDI5961262.1"/>
    <property type="molecule type" value="Genomic_DNA"/>
</dbReference>
<feature type="region of interest" description="Disordered" evidence="1">
    <location>
        <begin position="75"/>
        <end position="101"/>
    </location>
</feature>